<reference evidence="4" key="1">
    <citation type="submission" date="2018-02" db="EMBL/GenBank/DDBJ databases">
        <authorList>
            <person name="Cohen D.B."/>
            <person name="Kent A.D."/>
        </authorList>
    </citation>
    <scope>NUCLEOTIDE SEQUENCE</scope>
</reference>
<dbReference type="InterPro" id="IPR011990">
    <property type="entry name" value="TPR-like_helical_dom_sf"/>
</dbReference>
<dbReference type="PANTHER" id="PTHR47941">
    <property type="entry name" value="PENTATRICOPEPTIDE REPEAT-CONTAINING PROTEIN 3, MITOCHONDRIAL"/>
    <property type="match status" value="1"/>
</dbReference>
<keyword evidence="2" id="KW-0677">Repeat</keyword>
<accession>A0A2N9EBU1</accession>
<proteinExistence type="inferred from homology"/>
<feature type="repeat" description="PPR" evidence="3">
    <location>
        <begin position="285"/>
        <end position="319"/>
    </location>
</feature>
<evidence type="ECO:0000256" key="2">
    <source>
        <dbReference type="ARBA" id="ARBA00022737"/>
    </source>
</evidence>
<name>A0A2N9EBU1_FAGSY</name>
<dbReference type="NCBIfam" id="TIGR00756">
    <property type="entry name" value="PPR"/>
    <property type="match status" value="3"/>
</dbReference>
<gene>
    <name evidence="4" type="ORF">FSB_LOCUS4359</name>
</gene>
<dbReference type="Pfam" id="PF01535">
    <property type="entry name" value="PPR"/>
    <property type="match status" value="1"/>
</dbReference>
<protein>
    <recommendedName>
        <fullName evidence="5">Pentacotripeptide-repeat region of PRORP domain-containing protein</fullName>
    </recommendedName>
</protein>
<dbReference type="PROSITE" id="PS51375">
    <property type="entry name" value="PPR"/>
    <property type="match status" value="3"/>
</dbReference>
<dbReference type="EMBL" id="OIVN01000223">
    <property type="protein sequence ID" value="SPC76477.1"/>
    <property type="molecule type" value="Genomic_DNA"/>
</dbReference>
<dbReference type="AlphaFoldDB" id="A0A2N9EBU1"/>
<evidence type="ECO:0000313" key="4">
    <source>
        <dbReference type="EMBL" id="SPC76477.1"/>
    </source>
</evidence>
<dbReference type="Gene3D" id="1.25.40.10">
    <property type="entry name" value="Tetratricopeptide repeat domain"/>
    <property type="match status" value="2"/>
</dbReference>
<comment type="similarity">
    <text evidence="1">Belongs to the PPR family. P subfamily.</text>
</comment>
<feature type="repeat" description="PPR" evidence="3">
    <location>
        <begin position="250"/>
        <end position="284"/>
    </location>
</feature>
<evidence type="ECO:0000256" key="3">
    <source>
        <dbReference type="PROSITE-ProRule" id="PRU00708"/>
    </source>
</evidence>
<evidence type="ECO:0000256" key="1">
    <source>
        <dbReference type="ARBA" id="ARBA00007626"/>
    </source>
</evidence>
<feature type="repeat" description="PPR" evidence="3">
    <location>
        <begin position="173"/>
        <end position="207"/>
    </location>
</feature>
<sequence length="348" mass="39536">MGMAAAKSTNFLASIFRVRLPFHAFTYSTINTGSRDYVQNPNQNRNQFLQSVRDVCKARAFRNLDHALHLFDTMLHMRPLPSLSTILITLLGAIARMKHYSEVITLIREIESLGISPDGNLGGAVRLVVEMEKKGYKPDVITYGTMINSLCKIELMRQCVFFHEMSNKGMIPDVVTYNTLIGGFCRVERPQAALEFFDKMRARGQHPDLQTYGHLVRWLIILIDGLFNVGKLTTAREVFYSLPTKGLQPNVRTYTIMIKGLCQEGLIDEASELLEKMDENGCSPNDRTYNRIIQGLLQHNETSKAMKYLQIMVDKGFSANATTVAMLFDLLSSNQVDNNIQEFFRKFV</sequence>
<dbReference type="Pfam" id="PF13041">
    <property type="entry name" value="PPR_2"/>
    <property type="match status" value="2"/>
</dbReference>
<organism evidence="4">
    <name type="scientific">Fagus sylvatica</name>
    <name type="common">Beechnut</name>
    <dbReference type="NCBI Taxonomy" id="28930"/>
    <lineage>
        <taxon>Eukaryota</taxon>
        <taxon>Viridiplantae</taxon>
        <taxon>Streptophyta</taxon>
        <taxon>Embryophyta</taxon>
        <taxon>Tracheophyta</taxon>
        <taxon>Spermatophyta</taxon>
        <taxon>Magnoliopsida</taxon>
        <taxon>eudicotyledons</taxon>
        <taxon>Gunneridae</taxon>
        <taxon>Pentapetalae</taxon>
        <taxon>rosids</taxon>
        <taxon>fabids</taxon>
        <taxon>Fagales</taxon>
        <taxon>Fagaceae</taxon>
        <taxon>Fagus</taxon>
    </lineage>
</organism>
<dbReference type="InterPro" id="IPR002885">
    <property type="entry name" value="PPR_rpt"/>
</dbReference>
<dbReference type="Pfam" id="PF12854">
    <property type="entry name" value="PPR_1"/>
    <property type="match status" value="1"/>
</dbReference>
<evidence type="ECO:0008006" key="5">
    <source>
        <dbReference type="Google" id="ProtNLM"/>
    </source>
</evidence>